<evidence type="ECO:0000313" key="4">
    <source>
        <dbReference type="Proteomes" id="UP000183947"/>
    </source>
</evidence>
<dbReference type="Gene3D" id="3.10.50.40">
    <property type="match status" value="2"/>
</dbReference>
<dbReference type="InterPro" id="IPR000297">
    <property type="entry name" value="PPIase_PpiC"/>
</dbReference>
<dbReference type="InterPro" id="IPR023058">
    <property type="entry name" value="PPIase_PpiC_CS"/>
</dbReference>
<feature type="domain" description="PpiC" evidence="2">
    <location>
        <begin position="255"/>
        <end position="359"/>
    </location>
</feature>
<organism evidence="3 4">
    <name type="scientific">Hymenobacter psychrotolerans DSM 18569</name>
    <dbReference type="NCBI Taxonomy" id="1121959"/>
    <lineage>
        <taxon>Bacteria</taxon>
        <taxon>Pseudomonadati</taxon>
        <taxon>Bacteroidota</taxon>
        <taxon>Cytophagia</taxon>
        <taxon>Cytophagales</taxon>
        <taxon>Hymenobacteraceae</taxon>
        <taxon>Hymenobacter</taxon>
    </lineage>
</organism>
<dbReference type="Pfam" id="PF00639">
    <property type="entry name" value="Rotamase"/>
    <property type="match status" value="1"/>
</dbReference>
<dbReference type="InterPro" id="IPR006665">
    <property type="entry name" value="OmpA-like"/>
</dbReference>
<proteinExistence type="predicted"/>
<dbReference type="InterPro" id="IPR036737">
    <property type="entry name" value="OmpA-like_sf"/>
</dbReference>
<dbReference type="Pfam" id="PF13616">
    <property type="entry name" value="Rotamase_3"/>
    <property type="match status" value="1"/>
</dbReference>
<name>A0A1M6RQT6_9BACT</name>
<gene>
    <name evidence="3" type="ORF">SAMN02746009_00770</name>
</gene>
<dbReference type="STRING" id="1121959.SAMN02746009_00770"/>
<accession>A0A1M6RQT6</accession>
<sequence length="790" mass="87878">MLRLARPGSNSRALQFLIYCMHKRFLYAGTAAVALLAACQSTKPTTASKQPVIETLGTTPVPAGEFAYVYRKNNATAPEFGTRASVQEYLDLYTNFKLKVLEAEQRGLDTTQAFKRELDGYKQQLAQPYLTEKSVTDQLVREAYERMGKEVNASHILIRMAPDAEPKDTMAAYQKTVALRQRVSGNEDFEQVAREVSEDPSARENGGRLGYFTAMQMVYPFESAAFKTQVGQVSQPVRTRFGYHLIKVNDIRPAQGEIKVAHLMIRSTPGMPKADSVTAKKKIDELHNRLTQRKEPWDKLVAQFSEDAGSAANGGELPPFGTGRMIPSFEEVAFKLSTPGQISQPVQTPYGWHIIKLLEKQPVPTFEAMEPTLKSKVAKDSRSELNKAAFLKRIRTENQFTENQSAKDYVLGKADTSLVNGRFKYTAPAAPAATGKNNKKAEGDAQILFTIKGKPYTVADFLTYAQQNQRARAGAEPRFVAQQLYDQYVEQSLTNFEKENLEGKYEDYRMLVKEYRDGILLFQLMDEKVWSKAIEDTVGLQKYFTENQSKYQWDTRVQGTVISAASPELLAKAKQQLKVGRYDMPRLAPLPAGYMPGTDKLLKGAKLNLDRLASVMQADTTTSVTLTGRAKKGEAATMARRRAAAAAAYLTSKGVPASRIKQTTQAKASTDISTLQSVSSTSLTALEELLNAQNPLSVQITQRAFAKGDNKVVDELLTRGPGSYDVQKDGRFYNVMIDKVLPAGPKTLAEARGQATSDFQNYLEKEWIAQLRAKYPVQVNQAEVDKLVTK</sequence>
<dbReference type="Gene3D" id="3.30.1330.60">
    <property type="entry name" value="OmpA-like domain"/>
    <property type="match status" value="1"/>
</dbReference>
<dbReference type="GO" id="GO:0003755">
    <property type="term" value="F:peptidyl-prolyl cis-trans isomerase activity"/>
    <property type="evidence" value="ECO:0007669"/>
    <property type="project" value="UniProtKB-KW"/>
</dbReference>
<dbReference type="Pfam" id="PF00691">
    <property type="entry name" value="OmpA"/>
    <property type="match status" value="1"/>
</dbReference>
<dbReference type="InterPro" id="IPR050245">
    <property type="entry name" value="PrsA_foldase"/>
</dbReference>
<dbReference type="InterPro" id="IPR046357">
    <property type="entry name" value="PPIase_dom_sf"/>
</dbReference>
<protein>
    <submittedName>
        <fullName evidence="3">Peptidyl-prolyl cis-trans isomerase SurA</fullName>
    </submittedName>
</protein>
<dbReference type="SUPFAM" id="SSF54534">
    <property type="entry name" value="FKBP-like"/>
    <property type="match status" value="2"/>
</dbReference>
<reference evidence="4" key="1">
    <citation type="submission" date="2016-11" db="EMBL/GenBank/DDBJ databases">
        <authorList>
            <person name="Varghese N."/>
            <person name="Submissions S."/>
        </authorList>
    </citation>
    <scope>NUCLEOTIDE SEQUENCE [LARGE SCALE GENOMIC DNA]</scope>
    <source>
        <strain evidence="4">DSM 18569</strain>
    </source>
</reference>
<dbReference type="EMBL" id="FRAS01000002">
    <property type="protein sequence ID" value="SHK34774.1"/>
    <property type="molecule type" value="Genomic_DNA"/>
</dbReference>
<dbReference type="SUPFAM" id="SSF103088">
    <property type="entry name" value="OmpA-like"/>
    <property type="match status" value="1"/>
</dbReference>
<keyword evidence="1 3" id="KW-0413">Isomerase</keyword>
<dbReference type="PROSITE" id="PS50198">
    <property type="entry name" value="PPIC_PPIASE_2"/>
    <property type="match status" value="2"/>
</dbReference>
<dbReference type="PANTHER" id="PTHR47245:SF2">
    <property type="entry name" value="PEPTIDYL-PROLYL CIS-TRANS ISOMERASE HP_0175-RELATED"/>
    <property type="match status" value="1"/>
</dbReference>
<evidence type="ECO:0000313" key="3">
    <source>
        <dbReference type="EMBL" id="SHK34774.1"/>
    </source>
</evidence>
<evidence type="ECO:0000259" key="2">
    <source>
        <dbReference type="PROSITE" id="PS50198"/>
    </source>
</evidence>
<dbReference type="PANTHER" id="PTHR47245">
    <property type="entry name" value="PEPTIDYLPROLYL ISOMERASE"/>
    <property type="match status" value="1"/>
</dbReference>
<evidence type="ECO:0000256" key="1">
    <source>
        <dbReference type="PROSITE-ProRule" id="PRU00278"/>
    </source>
</evidence>
<feature type="domain" description="PpiC" evidence="2">
    <location>
        <begin position="148"/>
        <end position="250"/>
    </location>
</feature>
<dbReference type="Proteomes" id="UP000183947">
    <property type="component" value="Unassembled WGS sequence"/>
</dbReference>
<dbReference type="PROSITE" id="PS01096">
    <property type="entry name" value="PPIC_PPIASE_1"/>
    <property type="match status" value="1"/>
</dbReference>
<keyword evidence="4" id="KW-1185">Reference proteome</keyword>
<dbReference type="AlphaFoldDB" id="A0A1M6RQT6"/>
<keyword evidence="1" id="KW-0697">Rotamase</keyword>